<evidence type="ECO:0000256" key="6">
    <source>
        <dbReference type="ARBA" id="ARBA00023242"/>
    </source>
</evidence>
<dbReference type="SMART" id="SM00451">
    <property type="entry name" value="ZnF_U1"/>
    <property type="match status" value="1"/>
</dbReference>
<reference evidence="8" key="3">
    <citation type="submission" date="2025-08" db="UniProtKB">
        <authorList>
            <consortium name="Ensembl"/>
        </authorList>
    </citation>
    <scope>IDENTIFICATION</scope>
    <source>
        <strain evidence="8">HNI</strain>
    </source>
</reference>
<dbReference type="Gene3D" id="3.30.160.60">
    <property type="entry name" value="Classic Zinc Finger"/>
    <property type="match status" value="1"/>
</dbReference>
<dbReference type="GO" id="GO:0003676">
    <property type="term" value="F:nucleic acid binding"/>
    <property type="evidence" value="ECO:0007669"/>
    <property type="project" value="InterPro"/>
</dbReference>
<feature type="domain" description="U1-type" evidence="7">
    <location>
        <begin position="40"/>
        <end position="74"/>
    </location>
</feature>
<evidence type="ECO:0000256" key="5">
    <source>
        <dbReference type="ARBA" id="ARBA00022833"/>
    </source>
</evidence>
<keyword evidence="2" id="KW-0479">Metal-binding</keyword>
<keyword evidence="5" id="KW-0862">Zinc</keyword>
<evidence type="ECO:0000256" key="4">
    <source>
        <dbReference type="ARBA" id="ARBA00022771"/>
    </source>
</evidence>
<dbReference type="InterPro" id="IPR003604">
    <property type="entry name" value="Matrin/U1-like-C_Znf_C2H2"/>
</dbReference>
<keyword evidence="6" id="KW-0539">Nucleus</keyword>
<keyword evidence="4" id="KW-0863">Zinc-finger</keyword>
<evidence type="ECO:0000259" key="7">
    <source>
        <dbReference type="SMART" id="SM00451"/>
    </source>
</evidence>
<evidence type="ECO:0000256" key="1">
    <source>
        <dbReference type="ARBA" id="ARBA00004123"/>
    </source>
</evidence>
<keyword evidence="3" id="KW-0677">Repeat</keyword>
<comment type="subcellular location">
    <subcellularLocation>
        <location evidence="1">Nucleus</location>
    </subcellularLocation>
</comment>
<dbReference type="PANTHER" id="PTHR46144">
    <property type="entry name" value="ZINC FINGER PROTEIN 385B-LIKE"/>
    <property type="match status" value="1"/>
</dbReference>
<dbReference type="GO" id="GO:0005634">
    <property type="term" value="C:nucleus"/>
    <property type="evidence" value="ECO:0007669"/>
    <property type="project" value="UniProtKB-SubCell"/>
</dbReference>
<sequence>CQRAAHLKGFQKTSNGILEQSPGGALHSSLFKPKRERKQRTYTLCEVCNIQLNSAAQAQVHYSGKSHQKRLKKITNGKMATSTGRPQVLLGFLSRTNKANHATPLWCADSL</sequence>
<dbReference type="GO" id="GO:0008270">
    <property type="term" value="F:zinc ion binding"/>
    <property type="evidence" value="ECO:0007669"/>
    <property type="project" value="UniProtKB-KW"/>
</dbReference>
<dbReference type="Proteomes" id="UP000265180">
    <property type="component" value="Chromosome 8"/>
</dbReference>
<proteinExistence type="predicted"/>
<dbReference type="AlphaFoldDB" id="A0A3P9KGI9"/>
<organism evidence="8 9">
    <name type="scientific">Oryzias latipes</name>
    <name type="common">Japanese rice fish</name>
    <name type="synonym">Japanese killifish</name>
    <dbReference type="NCBI Taxonomy" id="8090"/>
    <lineage>
        <taxon>Eukaryota</taxon>
        <taxon>Metazoa</taxon>
        <taxon>Chordata</taxon>
        <taxon>Craniata</taxon>
        <taxon>Vertebrata</taxon>
        <taxon>Euteleostomi</taxon>
        <taxon>Actinopterygii</taxon>
        <taxon>Neopterygii</taxon>
        <taxon>Teleostei</taxon>
        <taxon>Neoteleostei</taxon>
        <taxon>Acanthomorphata</taxon>
        <taxon>Ovalentaria</taxon>
        <taxon>Atherinomorphae</taxon>
        <taxon>Beloniformes</taxon>
        <taxon>Adrianichthyidae</taxon>
        <taxon>Oryziinae</taxon>
        <taxon>Oryzias</taxon>
    </lineage>
</organism>
<evidence type="ECO:0000256" key="3">
    <source>
        <dbReference type="ARBA" id="ARBA00022737"/>
    </source>
</evidence>
<dbReference type="InterPro" id="IPR036236">
    <property type="entry name" value="Znf_C2H2_sf"/>
</dbReference>
<protein>
    <recommendedName>
        <fullName evidence="7">U1-type domain-containing protein</fullName>
    </recommendedName>
</protein>
<evidence type="ECO:0000313" key="8">
    <source>
        <dbReference type="Ensembl" id="ENSORLP00020007657.1"/>
    </source>
</evidence>
<dbReference type="InterPro" id="IPR013087">
    <property type="entry name" value="Znf_C2H2_type"/>
</dbReference>
<reference evidence="8" key="4">
    <citation type="submission" date="2025-09" db="UniProtKB">
        <authorList>
            <consortium name="Ensembl"/>
        </authorList>
    </citation>
    <scope>IDENTIFICATION</scope>
    <source>
        <strain evidence="8">HNI</strain>
    </source>
</reference>
<reference key="1">
    <citation type="journal article" date="2007" name="Nature">
        <title>The medaka draft genome and insights into vertebrate genome evolution.</title>
        <authorList>
            <person name="Kasahara M."/>
            <person name="Naruse K."/>
            <person name="Sasaki S."/>
            <person name="Nakatani Y."/>
            <person name="Qu W."/>
            <person name="Ahsan B."/>
            <person name="Yamada T."/>
            <person name="Nagayasu Y."/>
            <person name="Doi K."/>
            <person name="Kasai Y."/>
            <person name="Jindo T."/>
            <person name="Kobayashi D."/>
            <person name="Shimada A."/>
            <person name="Toyoda A."/>
            <person name="Kuroki Y."/>
            <person name="Fujiyama A."/>
            <person name="Sasaki T."/>
            <person name="Shimizu A."/>
            <person name="Asakawa S."/>
            <person name="Shimizu N."/>
            <person name="Hashimoto S."/>
            <person name="Yang J."/>
            <person name="Lee Y."/>
            <person name="Matsushima K."/>
            <person name="Sugano S."/>
            <person name="Sakaizumi M."/>
            <person name="Narita T."/>
            <person name="Ohishi K."/>
            <person name="Haga S."/>
            <person name="Ohta F."/>
            <person name="Nomoto H."/>
            <person name="Nogata K."/>
            <person name="Morishita T."/>
            <person name="Endo T."/>
            <person name="Shin-I T."/>
            <person name="Takeda H."/>
            <person name="Morishita S."/>
            <person name="Kohara Y."/>
        </authorList>
    </citation>
    <scope>NUCLEOTIDE SEQUENCE [LARGE SCALE GENOMIC DNA]</scope>
    <source>
        <strain>Hd-rR</strain>
    </source>
</reference>
<evidence type="ECO:0000256" key="2">
    <source>
        <dbReference type="ARBA" id="ARBA00022723"/>
    </source>
</evidence>
<dbReference type="InterPro" id="IPR051868">
    <property type="entry name" value="ZN346_ZMAT4"/>
</dbReference>
<dbReference type="Ensembl" id="ENSORLT00020002517.1">
    <property type="protein sequence ID" value="ENSORLP00020007657.1"/>
    <property type="gene ID" value="ENSORLG00020000187.1"/>
</dbReference>
<evidence type="ECO:0000313" key="9">
    <source>
        <dbReference type="Proteomes" id="UP000265180"/>
    </source>
</evidence>
<name>A0A3P9KGI9_ORYLA</name>
<dbReference type="PANTHER" id="PTHR46144:SF6">
    <property type="entry name" value="C2H2-TYPE DOMAIN-CONTAINING PROTEIN"/>
    <property type="match status" value="1"/>
</dbReference>
<reference evidence="8 9" key="2">
    <citation type="submission" date="2017-04" db="EMBL/GenBank/DDBJ databases">
        <title>CpG methylation of centromeres and impact of large insertions on vertebrate speciation.</title>
        <authorList>
            <person name="Ichikawa K."/>
            <person name="Yoshimura J."/>
            <person name="Morishita S."/>
        </authorList>
    </citation>
    <scope>NUCLEOTIDE SEQUENCE</scope>
    <source>
        <strain evidence="8 9">HNI</strain>
    </source>
</reference>
<dbReference type="SUPFAM" id="SSF57667">
    <property type="entry name" value="beta-beta-alpha zinc fingers"/>
    <property type="match status" value="1"/>
</dbReference>
<dbReference type="Pfam" id="PF12874">
    <property type="entry name" value="zf-met"/>
    <property type="match status" value="1"/>
</dbReference>
<accession>A0A3P9KGI9</accession>